<dbReference type="InterPro" id="IPR043502">
    <property type="entry name" value="DNA/RNA_pol_sf"/>
</dbReference>
<evidence type="ECO:0000256" key="1">
    <source>
        <dbReference type="SAM" id="MobiDB-lite"/>
    </source>
</evidence>
<dbReference type="Gene3D" id="3.10.10.10">
    <property type="entry name" value="HIV Type 1 Reverse Transcriptase, subunit A, domain 1"/>
    <property type="match status" value="1"/>
</dbReference>
<reference evidence="3" key="1">
    <citation type="submission" date="2020-06" db="EMBL/GenBank/DDBJ databases">
        <authorList>
            <person name="Li T."/>
            <person name="Hu X."/>
            <person name="Zhang T."/>
            <person name="Song X."/>
            <person name="Zhang H."/>
            <person name="Dai N."/>
            <person name="Sheng W."/>
            <person name="Hou X."/>
            <person name="Wei L."/>
        </authorList>
    </citation>
    <scope>NUCLEOTIDE SEQUENCE</scope>
    <source>
        <strain evidence="3">G02</strain>
        <tissue evidence="3">Leaf</tissue>
    </source>
</reference>
<dbReference type="SUPFAM" id="SSF56672">
    <property type="entry name" value="DNA/RNA polymerases"/>
    <property type="match status" value="1"/>
</dbReference>
<organism evidence="3">
    <name type="scientific">Sesamum radiatum</name>
    <name type="common">Black benniseed</name>
    <dbReference type="NCBI Taxonomy" id="300843"/>
    <lineage>
        <taxon>Eukaryota</taxon>
        <taxon>Viridiplantae</taxon>
        <taxon>Streptophyta</taxon>
        <taxon>Embryophyta</taxon>
        <taxon>Tracheophyta</taxon>
        <taxon>Spermatophyta</taxon>
        <taxon>Magnoliopsida</taxon>
        <taxon>eudicotyledons</taxon>
        <taxon>Gunneridae</taxon>
        <taxon>Pentapetalae</taxon>
        <taxon>asterids</taxon>
        <taxon>lamiids</taxon>
        <taxon>Lamiales</taxon>
        <taxon>Pedaliaceae</taxon>
        <taxon>Sesamum</taxon>
    </lineage>
</organism>
<dbReference type="InterPro" id="IPR043128">
    <property type="entry name" value="Rev_trsase/Diguanyl_cyclase"/>
</dbReference>
<protein>
    <recommendedName>
        <fullName evidence="2">Reverse transcriptase domain-containing protein</fullName>
    </recommendedName>
</protein>
<reference evidence="3" key="2">
    <citation type="journal article" date="2024" name="Plant">
        <title>Genomic evolution and insights into agronomic trait innovations of Sesamum species.</title>
        <authorList>
            <person name="Miao H."/>
            <person name="Wang L."/>
            <person name="Qu L."/>
            <person name="Liu H."/>
            <person name="Sun Y."/>
            <person name="Le M."/>
            <person name="Wang Q."/>
            <person name="Wei S."/>
            <person name="Zheng Y."/>
            <person name="Lin W."/>
            <person name="Duan Y."/>
            <person name="Cao H."/>
            <person name="Xiong S."/>
            <person name="Wang X."/>
            <person name="Wei L."/>
            <person name="Li C."/>
            <person name="Ma Q."/>
            <person name="Ju M."/>
            <person name="Zhao R."/>
            <person name="Li G."/>
            <person name="Mu C."/>
            <person name="Tian Q."/>
            <person name="Mei H."/>
            <person name="Zhang T."/>
            <person name="Gao T."/>
            <person name="Zhang H."/>
        </authorList>
    </citation>
    <scope>NUCLEOTIDE SEQUENCE</scope>
    <source>
        <strain evidence="3">G02</strain>
    </source>
</reference>
<dbReference type="PANTHER" id="PTHR24559">
    <property type="entry name" value="TRANSPOSON TY3-I GAG-POL POLYPROTEIN"/>
    <property type="match status" value="1"/>
</dbReference>
<evidence type="ECO:0000259" key="2">
    <source>
        <dbReference type="Pfam" id="PF00078"/>
    </source>
</evidence>
<dbReference type="CDD" id="cd01647">
    <property type="entry name" value="RT_LTR"/>
    <property type="match status" value="1"/>
</dbReference>
<gene>
    <name evidence="3" type="ORF">Sradi_3787700</name>
</gene>
<evidence type="ECO:0000313" key="3">
    <source>
        <dbReference type="EMBL" id="KAL0361032.1"/>
    </source>
</evidence>
<dbReference type="AlphaFoldDB" id="A0AAW2PZY2"/>
<dbReference type="PANTHER" id="PTHR24559:SF430">
    <property type="entry name" value="RNA-DIRECTED DNA POLYMERASE"/>
    <property type="match status" value="1"/>
</dbReference>
<dbReference type="Pfam" id="PF00078">
    <property type="entry name" value="RVT_1"/>
    <property type="match status" value="1"/>
</dbReference>
<feature type="region of interest" description="Disordered" evidence="1">
    <location>
        <begin position="1"/>
        <end position="33"/>
    </location>
</feature>
<sequence>MPRECYANTLKRSREKLDGISNQKGKRKMTDMNHEVRDALEEPFGKIDGEKRVEAVEELKVIDISEDGEKTMKIGTIMCPSTEEHLIRFLKKNKDMVNPNAKPVKRKKRIFGVERSQAIKEEVDKLLKAKYMRPVQYPKWLANVLLVPKPNEKCRLCIDLKDLNKACPKDPFPLPRIDVLLDSTSGWEMLSFLDAYQGYNQIPLAPEDQEKESFFMDQGVFCYNVMSFGLKNAGATYQHFSSSDGK</sequence>
<comment type="caution">
    <text evidence="3">The sequence shown here is derived from an EMBL/GenBank/DDBJ whole genome shotgun (WGS) entry which is preliminary data.</text>
</comment>
<dbReference type="InterPro" id="IPR053134">
    <property type="entry name" value="RNA-dir_DNA_polymerase"/>
</dbReference>
<proteinExistence type="predicted"/>
<accession>A0AAW2PZY2</accession>
<dbReference type="Gene3D" id="3.30.70.270">
    <property type="match status" value="1"/>
</dbReference>
<feature type="domain" description="Reverse transcriptase" evidence="2">
    <location>
        <begin position="147"/>
        <end position="240"/>
    </location>
</feature>
<dbReference type="InterPro" id="IPR000477">
    <property type="entry name" value="RT_dom"/>
</dbReference>
<dbReference type="EMBL" id="JACGWJ010000016">
    <property type="protein sequence ID" value="KAL0361032.1"/>
    <property type="molecule type" value="Genomic_DNA"/>
</dbReference>
<name>A0AAW2PZY2_SESRA</name>